<reference evidence="3" key="1">
    <citation type="submission" date="2021-01" db="EMBL/GenBank/DDBJ databases">
        <title>Caligus Genome Assembly.</title>
        <authorList>
            <person name="Gallardo-Escarate C."/>
        </authorList>
    </citation>
    <scope>NUCLEOTIDE SEQUENCE [LARGE SCALE GENOMIC DNA]</scope>
</reference>
<gene>
    <name evidence="2" type="ORF">FKW44_025318</name>
</gene>
<protein>
    <submittedName>
        <fullName evidence="2">Uncharacterized protein</fullName>
    </submittedName>
</protein>
<evidence type="ECO:0000313" key="2">
    <source>
        <dbReference type="EMBL" id="QQP31646.1"/>
    </source>
</evidence>
<accession>A0A7T8JSJ8</accession>
<evidence type="ECO:0000256" key="1">
    <source>
        <dbReference type="SAM" id="MobiDB-lite"/>
    </source>
</evidence>
<evidence type="ECO:0000313" key="3">
    <source>
        <dbReference type="Proteomes" id="UP000595437"/>
    </source>
</evidence>
<dbReference type="EMBL" id="CP045910">
    <property type="protein sequence ID" value="QQP31646.1"/>
    <property type="molecule type" value="Genomic_DNA"/>
</dbReference>
<keyword evidence="3" id="KW-1185">Reference proteome</keyword>
<organism evidence="2 3">
    <name type="scientific">Caligus rogercresseyi</name>
    <name type="common">Sea louse</name>
    <dbReference type="NCBI Taxonomy" id="217165"/>
    <lineage>
        <taxon>Eukaryota</taxon>
        <taxon>Metazoa</taxon>
        <taxon>Ecdysozoa</taxon>
        <taxon>Arthropoda</taxon>
        <taxon>Crustacea</taxon>
        <taxon>Multicrustacea</taxon>
        <taxon>Hexanauplia</taxon>
        <taxon>Copepoda</taxon>
        <taxon>Siphonostomatoida</taxon>
        <taxon>Caligidae</taxon>
        <taxon>Caligus</taxon>
    </lineage>
</organism>
<dbReference type="Proteomes" id="UP000595437">
    <property type="component" value="Chromosome 21"/>
</dbReference>
<sequence>MGRRNPLVASTEPSDTGWPKESSRSPPRNPQTLDGPKESSRSLHGTLRHWMAERIL</sequence>
<dbReference type="AlphaFoldDB" id="A0A7T8JSJ8"/>
<name>A0A7T8JSJ8_CALRO</name>
<proteinExistence type="predicted"/>
<feature type="region of interest" description="Disordered" evidence="1">
    <location>
        <begin position="1"/>
        <end position="48"/>
    </location>
</feature>